<dbReference type="InterPro" id="IPR008928">
    <property type="entry name" value="6-hairpin_glycosidase_sf"/>
</dbReference>
<dbReference type="Gene3D" id="1.50.10.10">
    <property type="match status" value="1"/>
</dbReference>
<evidence type="ECO:0000256" key="2">
    <source>
        <dbReference type="ARBA" id="ARBA00022679"/>
    </source>
</evidence>
<dbReference type="KEGG" id="pcor:KS4_16560"/>
<dbReference type="Proteomes" id="UP000317369">
    <property type="component" value="Chromosome"/>
</dbReference>
<dbReference type="PANTHER" id="PTHR37469:SF2">
    <property type="entry name" value="CELLOBIONIC ACID PHOSPHORYLASE"/>
    <property type="match status" value="1"/>
</dbReference>
<dbReference type="GO" id="GO:0016757">
    <property type="term" value="F:glycosyltransferase activity"/>
    <property type="evidence" value="ECO:0007669"/>
    <property type="project" value="UniProtKB-KW"/>
</dbReference>
<feature type="domain" description="Glycoside phosphorylase super sandwich" evidence="4">
    <location>
        <begin position="350"/>
        <end position="596"/>
    </location>
</feature>
<proteinExistence type="predicted"/>
<evidence type="ECO:0000259" key="3">
    <source>
        <dbReference type="Pfam" id="PF17167"/>
    </source>
</evidence>
<gene>
    <name evidence="7" type="ORF">KS4_16560</name>
</gene>
<evidence type="ECO:0000259" key="5">
    <source>
        <dbReference type="Pfam" id="PF21270"/>
    </source>
</evidence>
<dbReference type="InterPro" id="IPR048771">
    <property type="entry name" value="SOGP_2nd"/>
</dbReference>
<dbReference type="InterPro" id="IPR052047">
    <property type="entry name" value="GH94_Enzymes"/>
</dbReference>
<dbReference type="Pfam" id="PF21958">
    <property type="entry name" value="SOGP_N"/>
    <property type="match status" value="1"/>
</dbReference>
<accession>A0A517YTP8</accession>
<dbReference type="SUPFAM" id="SSF48208">
    <property type="entry name" value="Six-hairpin glycosidases"/>
    <property type="match status" value="1"/>
</dbReference>
<dbReference type="InterPro" id="IPR033432">
    <property type="entry name" value="GH94_catalytic"/>
</dbReference>
<feature type="domain" description="Glycoside phosphorylase C-terminal" evidence="5">
    <location>
        <begin position="1065"/>
        <end position="1149"/>
    </location>
</feature>
<evidence type="ECO:0000259" key="6">
    <source>
        <dbReference type="Pfam" id="PF21958"/>
    </source>
</evidence>
<dbReference type="Pfam" id="PF21270">
    <property type="entry name" value="SOGP_4th"/>
    <property type="match status" value="1"/>
</dbReference>
<evidence type="ECO:0000256" key="1">
    <source>
        <dbReference type="ARBA" id="ARBA00022676"/>
    </source>
</evidence>
<sequence>MINGTKMSIHKAIPSLEKINTPDVRHIGKVTDYPFVELKNNADLRIRLFPNGLIYDISKSDQLINLQLGNSLSGSLSRLYLRRINSDGINYHLMNSNRSDCQFHVTQNSAIWSGEWGGCSYICVLRLHPEHSSWKWDVSITSSEDQGNCAFDVIYMQDVGIAHRDAILSNESYVSQYIDHQIFEQKPYGRVLVSRQNSSQNGFHPQLIQACLTGGMGCLTDGYDIFGTTSRIDGKFKCLSQENIGTERKQYEFSCGAIQSEVFRLHEIKQSKSVSFGCSYRPDNIDTTSIDCLDDLQLLSQWDQSNFENHIADSSFSENRVNEIEISSNLICQDLDERDLALYFQGDHRHIERNSNGVLSFFYDNDSHVVLRQKEIAVNRPHGHILRFGESLLHQQTDFCLTSWMNGAFLSHIAYGNTSHHKFMSLPRNPLDVLRHGGMRISVNLDGEYQMLGLPSAFEMSRSHCRWIYQFDERVIEVIVRENDEQNGVTLEADVIKGEPISFMILSHLIMGVNDWNHDMKVNIDHENHSFEVIGDEYVYDNRIKCPTYEIQAEAEGTELVLGMDELLSTNSETQNLPYLVIRTGSTRSIALNIRGVLDASQNVCEMPLIHGGSDQYWRQLECHSTLRHANVASASELDDMMKWFSHNAIIHMSSPHGLEQYSGAAWGVRDVCQGPTEYLLALSRFSDVRKIIEIVFSQQYLDSGDWPQWFMFGEYRKLRQIDSHGDIIVWPLKSVCDYLEATMDWQILDQELPYVTDSTLEISEQRNSLLDHVKKAIQTIESRFIEGTSLVRFGDGDWNDSLQPASDELRDKLVSTWTVEILYQTLKRFAKLLKVSGYDVELAEHLEDICAGIETDFQEILLKDHIVAGFVTHEAKSRWQYLLHPSDDETGVKYRLLPYTRGMISEIFTPEQANQHFKLIENQLKHADGVRLMDRPMRYMGGEEKIFKRAESCASFLREISLHYIHAHLRYCEAMAKLGKADELYLAIRQVNPVGLSGVVKNADLRQSNAYFSSSDAAFSDRYESYERFDELRDGQVQVNGGWRIYSSGPGITYGLVVGRMLGFRRYLGNIVIDSIIPKELDGLEWTVDYEGKPVKFVFYVALNGNSVEAVRINGREVEAYQREENRYREGGIMIPKDHFDAMLCGQNRVIEVMLR</sequence>
<dbReference type="EMBL" id="CP036425">
    <property type="protein sequence ID" value="QDU33604.1"/>
    <property type="molecule type" value="Genomic_DNA"/>
</dbReference>
<dbReference type="Pfam" id="PF21250">
    <property type="entry name" value="SOGP_2nd"/>
    <property type="match status" value="1"/>
</dbReference>
<dbReference type="Pfam" id="PF17167">
    <property type="entry name" value="Glyco_hydro_94"/>
    <property type="match status" value="1"/>
</dbReference>
<dbReference type="OrthoDB" id="9769991at2"/>
<protein>
    <submittedName>
        <fullName evidence="7">Uncharacterized protein</fullName>
    </submittedName>
</protein>
<dbReference type="InterPro" id="IPR048773">
    <property type="entry name" value="SOGP_C"/>
</dbReference>
<keyword evidence="8" id="KW-1185">Reference proteome</keyword>
<keyword evidence="1" id="KW-0328">Glycosyltransferase</keyword>
<dbReference type="AlphaFoldDB" id="A0A517YTP8"/>
<dbReference type="GO" id="GO:0005975">
    <property type="term" value="P:carbohydrate metabolic process"/>
    <property type="evidence" value="ECO:0007669"/>
    <property type="project" value="InterPro"/>
</dbReference>
<evidence type="ECO:0000313" key="7">
    <source>
        <dbReference type="EMBL" id="QDU33604.1"/>
    </source>
</evidence>
<reference evidence="7 8" key="1">
    <citation type="submission" date="2019-02" db="EMBL/GenBank/DDBJ databases">
        <title>Deep-cultivation of Planctomycetes and their phenomic and genomic characterization uncovers novel biology.</title>
        <authorList>
            <person name="Wiegand S."/>
            <person name="Jogler M."/>
            <person name="Boedeker C."/>
            <person name="Pinto D."/>
            <person name="Vollmers J."/>
            <person name="Rivas-Marin E."/>
            <person name="Kohn T."/>
            <person name="Peeters S.H."/>
            <person name="Heuer A."/>
            <person name="Rast P."/>
            <person name="Oberbeckmann S."/>
            <person name="Bunk B."/>
            <person name="Jeske O."/>
            <person name="Meyerdierks A."/>
            <person name="Storesund J.E."/>
            <person name="Kallscheuer N."/>
            <person name="Luecker S."/>
            <person name="Lage O.M."/>
            <person name="Pohl T."/>
            <person name="Merkel B.J."/>
            <person name="Hornburger P."/>
            <person name="Mueller R.-W."/>
            <person name="Bruemmer F."/>
            <person name="Labrenz M."/>
            <person name="Spormann A.M."/>
            <person name="Op den Camp H."/>
            <person name="Overmann J."/>
            <person name="Amann R."/>
            <person name="Jetten M.S.M."/>
            <person name="Mascher T."/>
            <person name="Medema M.H."/>
            <person name="Devos D.P."/>
            <person name="Kaster A.-K."/>
            <person name="Ovreas L."/>
            <person name="Rohde M."/>
            <person name="Galperin M.Y."/>
            <person name="Jogler C."/>
        </authorList>
    </citation>
    <scope>NUCLEOTIDE SEQUENCE [LARGE SCALE GENOMIC DNA]</scope>
    <source>
        <strain evidence="7 8">KS4</strain>
    </source>
</reference>
<feature type="domain" description="SOGP N-terminal" evidence="6">
    <location>
        <begin position="48"/>
        <end position="276"/>
    </location>
</feature>
<name>A0A517YTP8_9BACT</name>
<dbReference type="InterPro" id="IPR012341">
    <property type="entry name" value="6hp_glycosidase-like_sf"/>
</dbReference>
<dbReference type="InterPro" id="IPR053831">
    <property type="entry name" value="SOGP_N"/>
</dbReference>
<keyword evidence="2" id="KW-0808">Transferase</keyword>
<organism evidence="7 8">
    <name type="scientific">Poriferisphaera corsica</name>
    <dbReference type="NCBI Taxonomy" id="2528020"/>
    <lineage>
        <taxon>Bacteria</taxon>
        <taxon>Pseudomonadati</taxon>
        <taxon>Planctomycetota</taxon>
        <taxon>Phycisphaerae</taxon>
        <taxon>Phycisphaerales</taxon>
        <taxon>Phycisphaeraceae</taxon>
        <taxon>Poriferisphaera</taxon>
    </lineage>
</organism>
<evidence type="ECO:0000259" key="4">
    <source>
        <dbReference type="Pfam" id="PF21250"/>
    </source>
</evidence>
<dbReference type="PANTHER" id="PTHR37469">
    <property type="entry name" value="CELLOBIONIC ACID PHOSPHORYLASE-RELATED"/>
    <property type="match status" value="1"/>
</dbReference>
<feature type="domain" description="Glycosyl hydrolase 94 catalytic" evidence="3">
    <location>
        <begin position="729"/>
        <end position="1000"/>
    </location>
</feature>
<evidence type="ECO:0000313" key="8">
    <source>
        <dbReference type="Proteomes" id="UP000317369"/>
    </source>
</evidence>